<dbReference type="InterPro" id="IPR053156">
    <property type="entry name" value="T6SS_TssM-like"/>
</dbReference>
<keyword evidence="7" id="KW-1185">Reference proteome</keyword>
<evidence type="ECO:0000313" key="7">
    <source>
        <dbReference type="Proteomes" id="UP001500547"/>
    </source>
</evidence>
<feature type="domain" description="Type VI secretion system IcmF C-terminal" evidence="2">
    <location>
        <begin position="1116"/>
        <end position="1217"/>
    </location>
</feature>
<dbReference type="EMBL" id="BAABLD010000007">
    <property type="protein sequence ID" value="GAA5162813.1"/>
    <property type="molecule type" value="Genomic_DNA"/>
</dbReference>
<dbReference type="InterPro" id="IPR017731">
    <property type="entry name" value="TssM1-like"/>
</dbReference>
<evidence type="ECO:0000256" key="1">
    <source>
        <dbReference type="SAM" id="Phobius"/>
    </source>
</evidence>
<dbReference type="InterPro" id="IPR027417">
    <property type="entry name" value="P-loop_NTPase"/>
</dbReference>
<feature type="domain" description="IcmF-related" evidence="3">
    <location>
        <begin position="493"/>
        <end position="843"/>
    </location>
</feature>
<dbReference type="PANTHER" id="PTHR36153">
    <property type="entry name" value="INNER MEMBRANE PROTEIN-RELATED"/>
    <property type="match status" value="1"/>
</dbReference>
<dbReference type="SUPFAM" id="SSF52540">
    <property type="entry name" value="P-loop containing nucleoside triphosphate hydrolases"/>
    <property type="match status" value="1"/>
</dbReference>
<organism evidence="6 7">
    <name type="scientific">Viridibacterium curvum</name>
    <dbReference type="NCBI Taxonomy" id="1101404"/>
    <lineage>
        <taxon>Bacteria</taxon>
        <taxon>Pseudomonadati</taxon>
        <taxon>Pseudomonadota</taxon>
        <taxon>Betaproteobacteria</taxon>
        <taxon>Rhodocyclales</taxon>
        <taxon>Rhodocyclaceae</taxon>
        <taxon>Viridibacterium</taxon>
    </lineage>
</organism>
<keyword evidence="1" id="KW-1133">Transmembrane helix</keyword>
<feature type="domain" description="Type VI secretion system component TssM1 N-terminal" evidence="4">
    <location>
        <begin position="187"/>
        <end position="446"/>
    </location>
</feature>
<keyword evidence="1" id="KW-0472">Membrane</keyword>
<keyword evidence="1" id="KW-0812">Transmembrane</keyword>
<dbReference type="Proteomes" id="UP001500547">
    <property type="component" value="Unassembled WGS sequence"/>
</dbReference>
<protein>
    <submittedName>
        <fullName evidence="6">Type VI secretion system membrane subunit TssM</fullName>
    </submittedName>
</protein>
<feature type="transmembrane region" description="Helical" evidence="1">
    <location>
        <begin position="440"/>
        <end position="462"/>
    </location>
</feature>
<dbReference type="PANTHER" id="PTHR36153:SF1">
    <property type="entry name" value="TYPE VI SECRETION SYSTEM COMPONENT TSSM1"/>
    <property type="match status" value="1"/>
</dbReference>
<evidence type="ECO:0000259" key="4">
    <source>
        <dbReference type="Pfam" id="PF14331"/>
    </source>
</evidence>
<dbReference type="Pfam" id="PF06744">
    <property type="entry name" value="IcmF_C"/>
    <property type="match status" value="1"/>
</dbReference>
<comment type="caution">
    <text evidence="6">The sequence shown here is derived from an EMBL/GenBank/DDBJ whole genome shotgun (WGS) entry which is preliminary data.</text>
</comment>
<accession>A0ABP9QJF3</accession>
<proteinExistence type="predicted"/>
<feature type="transmembrane region" description="Helical" evidence="1">
    <location>
        <begin position="12"/>
        <end position="32"/>
    </location>
</feature>
<dbReference type="RefSeq" id="WP_345532168.1">
    <property type="nucleotide sequence ID" value="NZ_BAABLD010000007.1"/>
</dbReference>
<dbReference type="InterPro" id="IPR048677">
    <property type="entry name" value="TssM1_hel"/>
</dbReference>
<sequence>MQRFIDFITRPRTLAVLGLLAFAIFVLMATALLDISFLWAWLLIGLFAVALLGLWFWRRRQAEAAGEAISNMMQSESGPAAKAASTDKRPEVEALRTRMQDAIKTIKTSKLGELSGKAALYELPWYLVIGNPAAGKSSAIVNSGLQFPFSDNAGSVIHGLGGTRNCDWFFTSEGILLDTAGRYSAYEADRGEWLSFLGLLKKFRSKAPINGIIIAMSIAELSQNRPEYAINTAKMLRLRVQELSAELGVFAPVYLMFTKVDLIAGFAEFFEDSDAQERSRVWGATLPYDGEGKTDAVSAFDKHYEELLEGLHELSVTRMAMARDGQVGAGVLSFPLEFEATRASLRAFIATLFEENPFQYKPVFRGFYFTSAVREGAPINTSDRRLTEAFALRPIENSRPPVAIYEGKGFFLSDLFSKVIFADKNLVKQFASRSMQRTRLVGFIAAAVALSVALSLWAWSYVSNEKLLANVRADLDRVVALQREQQDIGSRMEALEILQDRLNQLQSFRDDKPLSLGLGLYQGNSIEAHLRKEYFEGMRALLLTPVTEGIEAYLTDVNANADKLAPQTAAATPAAQSAPAAEPVQASAMTLYKEISPTNVEDAYNALKTYLMLANRERLENGHLNDQLTRFWRVWLDAHRGNMPREKMVRSAERLMGFYLAQIGTPDFPLIDNKLALVDQARDNLRRVVKGMPARERVYAEIKARASTRFAPLTVARIVGDEDSRLVAGSYAISGTFTRDAWEKYVEPAIKDAANKELQTTDWVLKSTTRDDLTLQGSPEQIQKALTEMYKRDYIVEWKKFLQGVSITGFASFDAAVGGLNRMGDPISSPLRKLMESLYRETSWDNPSLADKELANAKRGIVQWFKEVILRRTPQPVTLQVNTGNLTSDPGLGPVGREFAGIAALMMQRGDANAALFDGYLAHLSKLRTRFNQMKTAGDPGPAARGLMQQTLDAQGSELADALRYVDESMMVGLTDTARATVRPLLVRPLMESFSVIVRPAEAELNKIWSAQVFEPFNRTLATKYPFAADSRIEATPAEMAQYFGPDGAIAKFVGTSLGNLVVRRGETFSARTWADIGITLNPEFANNFPRYVAQPGGPVGSSGGGGAGGEAQTVFQILPSPSPGLLEYNIEIDGQNMRYRNAAPEWNRFRWPGGGTPGARVTAVTYDGRTVELANIPGRFGLEKLLGAAQRKRRDNGDFDLTWSNGAQSVTVTLRIISQQAAAEAEANNPAPAQSLKGLKLPATIAGSPERLVPAGSTGTPVAVQVTPQVVTPAR</sequence>
<evidence type="ECO:0000259" key="3">
    <source>
        <dbReference type="Pfam" id="PF06761"/>
    </source>
</evidence>
<name>A0ABP9QJF3_9RHOO</name>
<dbReference type="InterPro" id="IPR010623">
    <property type="entry name" value="IcmF_C"/>
</dbReference>
<feature type="domain" description="Type VI secretion system component TssM1 helical" evidence="5">
    <location>
        <begin position="1000"/>
        <end position="1088"/>
    </location>
</feature>
<dbReference type="Pfam" id="PF14331">
    <property type="entry name" value="IcmF-related_N"/>
    <property type="match status" value="1"/>
</dbReference>
<feature type="transmembrane region" description="Helical" evidence="1">
    <location>
        <begin position="38"/>
        <end position="57"/>
    </location>
</feature>
<gene>
    <name evidence="6" type="primary">tssM_1</name>
    <name evidence="6" type="ORF">GCM10025770_14040</name>
</gene>
<evidence type="ECO:0000259" key="5">
    <source>
        <dbReference type="Pfam" id="PF21070"/>
    </source>
</evidence>
<dbReference type="NCBIfam" id="TIGR03348">
    <property type="entry name" value="VI_IcmF"/>
    <property type="match status" value="1"/>
</dbReference>
<dbReference type="Pfam" id="PF06761">
    <property type="entry name" value="IcmF-related"/>
    <property type="match status" value="1"/>
</dbReference>
<dbReference type="Pfam" id="PF21070">
    <property type="entry name" value="IcmF_helical"/>
    <property type="match status" value="1"/>
</dbReference>
<dbReference type="InterPro" id="IPR009612">
    <property type="entry name" value="IcmF-rel"/>
</dbReference>
<reference evidence="7" key="1">
    <citation type="journal article" date="2019" name="Int. J. Syst. Evol. Microbiol.">
        <title>The Global Catalogue of Microorganisms (GCM) 10K type strain sequencing project: providing services to taxonomists for standard genome sequencing and annotation.</title>
        <authorList>
            <consortium name="The Broad Institute Genomics Platform"/>
            <consortium name="The Broad Institute Genome Sequencing Center for Infectious Disease"/>
            <person name="Wu L."/>
            <person name="Ma J."/>
        </authorList>
    </citation>
    <scope>NUCLEOTIDE SEQUENCE [LARGE SCALE GENOMIC DNA]</scope>
    <source>
        <strain evidence="7">JCM 18715</strain>
    </source>
</reference>
<evidence type="ECO:0000313" key="6">
    <source>
        <dbReference type="EMBL" id="GAA5162813.1"/>
    </source>
</evidence>
<dbReference type="InterPro" id="IPR025743">
    <property type="entry name" value="TssM1_N"/>
</dbReference>
<evidence type="ECO:0000259" key="2">
    <source>
        <dbReference type="Pfam" id="PF06744"/>
    </source>
</evidence>